<accession>A0A7Z9BPY6</accession>
<evidence type="ECO:0000313" key="2">
    <source>
        <dbReference type="Proteomes" id="UP000182190"/>
    </source>
</evidence>
<gene>
    <name evidence="1" type="ORF">PL9631_110042</name>
</gene>
<dbReference type="Proteomes" id="UP000182190">
    <property type="component" value="Unassembled WGS sequence"/>
</dbReference>
<organism evidence="1 2">
    <name type="scientific">Planktothrix paucivesiculata PCC 9631</name>
    <dbReference type="NCBI Taxonomy" id="671071"/>
    <lineage>
        <taxon>Bacteria</taxon>
        <taxon>Bacillati</taxon>
        <taxon>Cyanobacteriota</taxon>
        <taxon>Cyanophyceae</taxon>
        <taxon>Oscillatoriophycideae</taxon>
        <taxon>Oscillatoriales</taxon>
        <taxon>Microcoleaceae</taxon>
        <taxon>Planktothrix</taxon>
    </lineage>
</organism>
<keyword evidence="2" id="KW-1185">Reference proteome</keyword>
<dbReference type="AlphaFoldDB" id="A0A7Z9BPY6"/>
<protein>
    <submittedName>
        <fullName evidence="1">Uncharacterized protein</fullName>
    </submittedName>
</protein>
<proteinExistence type="predicted"/>
<dbReference type="RefSeq" id="WP_156090402.1">
    <property type="nucleotide sequence ID" value="NZ_LR734982.1"/>
</dbReference>
<dbReference type="EMBL" id="CZCS02000013">
    <property type="protein sequence ID" value="VXD14505.1"/>
    <property type="molecule type" value="Genomic_DNA"/>
</dbReference>
<evidence type="ECO:0000313" key="1">
    <source>
        <dbReference type="EMBL" id="VXD14505.1"/>
    </source>
</evidence>
<reference evidence="1" key="1">
    <citation type="submission" date="2019-10" db="EMBL/GenBank/DDBJ databases">
        <authorList>
            <consortium name="Genoscope - CEA"/>
            <person name="William W."/>
        </authorList>
    </citation>
    <scope>NUCLEOTIDE SEQUENCE [LARGE SCALE GENOMIC DNA]</scope>
    <source>
        <strain evidence="1">BBR_PRJEB10994</strain>
    </source>
</reference>
<dbReference type="OrthoDB" id="467603at2"/>
<sequence length="99" mass="11378">MNHKLIDSLVQIISSLTPEERQNLEKQLANQQLLIQQSSISIKDDPCVGMGKDREDLQNYSEPNTQEWLHAVANNPAFDFLKNPEEDIYTITDGKPFYD</sequence>
<comment type="caution">
    <text evidence="1">The sequence shown here is derived from an EMBL/GenBank/DDBJ whole genome shotgun (WGS) entry which is preliminary data.</text>
</comment>
<name>A0A7Z9BPY6_9CYAN</name>